<dbReference type="Gene3D" id="3.30.450.180">
    <property type="match status" value="1"/>
</dbReference>
<comment type="caution">
    <text evidence="2">The sequence shown here is derived from an EMBL/GenBank/DDBJ whole genome shotgun (WGS) entry which is preliminary data.</text>
</comment>
<keyword evidence="3" id="KW-1185">Reference proteome</keyword>
<evidence type="ECO:0000313" key="2">
    <source>
        <dbReference type="EMBL" id="PFG29970.1"/>
    </source>
</evidence>
<protein>
    <submittedName>
        <fullName evidence="2">Helix-turn-helix protein</fullName>
    </submittedName>
</protein>
<sequence length="287" mass="31487">MENWDFASAVRRWRERVTPDAVGLPTGERRRAPGLRREELAGLVGISVDYLTRLEQGRATSPSTQVVEALARGLRLSDRERELLFRLSGQTAPGSDLVSMRIAPSVQRLLDRLASTPVAVYDATWTLVVANAPYDALMGETSSLRGIERNAVWRNLVGSGNRSAQTASEKAELEMQLVADLRLAEARYPADRRLRRLINELGATSPRFVELWNSDAPAPRTGRNKVIEHPAVGPIALDCDTLVVAEDDLRVMVYSAEPGTADAERLALAIVLGTQQLVRSSTSASFD</sequence>
<dbReference type="CDD" id="cd00093">
    <property type="entry name" value="HTH_XRE"/>
    <property type="match status" value="1"/>
</dbReference>
<dbReference type="SUPFAM" id="SSF47413">
    <property type="entry name" value="lambda repressor-like DNA-binding domains"/>
    <property type="match status" value="1"/>
</dbReference>
<dbReference type="PANTHER" id="PTHR35010">
    <property type="entry name" value="BLL4672 PROTEIN-RELATED"/>
    <property type="match status" value="1"/>
</dbReference>
<dbReference type="Pfam" id="PF17765">
    <property type="entry name" value="MLTR_LBD"/>
    <property type="match status" value="1"/>
</dbReference>
<gene>
    <name evidence="2" type="ORF">ATJ78_0890</name>
</gene>
<dbReference type="EMBL" id="PDJE01000001">
    <property type="protein sequence ID" value="PFG29970.1"/>
    <property type="molecule type" value="Genomic_DNA"/>
</dbReference>
<dbReference type="InterPro" id="IPR041413">
    <property type="entry name" value="MLTR_LBD"/>
</dbReference>
<reference evidence="2 3" key="1">
    <citation type="submission" date="2017-10" db="EMBL/GenBank/DDBJ databases">
        <title>Sequencing the genomes of 1000 actinobacteria strains.</title>
        <authorList>
            <person name="Klenk H.-P."/>
        </authorList>
    </citation>
    <scope>NUCLEOTIDE SEQUENCE [LARGE SCALE GENOMIC DNA]</scope>
    <source>
        <strain evidence="2 3">DSM 21798</strain>
    </source>
</reference>
<dbReference type="Gene3D" id="1.10.260.40">
    <property type="entry name" value="lambda repressor-like DNA-binding domains"/>
    <property type="match status" value="1"/>
</dbReference>
<dbReference type="PANTHER" id="PTHR35010:SF2">
    <property type="entry name" value="BLL4672 PROTEIN"/>
    <property type="match status" value="1"/>
</dbReference>
<evidence type="ECO:0000259" key="1">
    <source>
        <dbReference type="PROSITE" id="PS50943"/>
    </source>
</evidence>
<dbReference type="PROSITE" id="PS50943">
    <property type="entry name" value="HTH_CROC1"/>
    <property type="match status" value="1"/>
</dbReference>
<name>A0A2A9DVJ8_9MICO</name>
<dbReference type="RefSeq" id="WP_098406484.1">
    <property type="nucleotide sequence ID" value="NZ_PDJE01000001.1"/>
</dbReference>
<feature type="domain" description="HTH cro/C1-type" evidence="1">
    <location>
        <begin position="28"/>
        <end position="81"/>
    </location>
</feature>
<accession>A0A2A9DVJ8</accession>
<dbReference type="InterPro" id="IPR001387">
    <property type="entry name" value="Cro/C1-type_HTH"/>
</dbReference>
<dbReference type="Pfam" id="PF13560">
    <property type="entry name" value="HTH_31"/>
    <property type="match status" value="1"/>
</dbReference>
<dbReference type="GO" id="GO:0003677">
    <property type="term" value="F:DNA binding"/>
    <property type="evidence" value="ECO:0007669"/>
    <property type="project" value="InterPro"/>
</dbReference>
<evidence type="ECO:0000313" key="3">
    <source>
        <dbReference type="Proteomes" id="UP000221369"/>
    </source>
</evidence>
<dbReference type="AlphaFoldDB" id="A0A2A9DVJ8"/>
<organism evidence="2 3">
    <name type="scientific">Paramicrobacterium agarici</name>
    <dbReference type="NCBI Taxonomy" id="630514"/>
    <lineage>
        <taxon>Bacteria</taxon>
        <taxon>Bacillati</taxon>
        <taxon>Actinomycetota</taxon>
        <taxon>Actinomycetes</taxon>
        <taxon>Micrococcales</taxon>
        <taxon>Microbacteriaceae</taxon>
        <taxon>Paramicrobacterium</taxon>
    </lineage>
</organism>
<dbReference type="SMART" id="SM00530">
    <property type="entry name" value="HTH_XRE"/>
    <property type="match status" value="1"/>
</dbReference>
<proteinExistence type="predicted"/>
<dbReference type="InterPro" id="IPR010982">
    <property type="entry name" value="Lambda_DNA-bd_dom_sf"/>
</dbReference>
<dbReference type="Proteomes" id="UP000221369">
    <property type="component" value="Unassembled WGS sequence"/>
</dbReference>